<evidence type="ECO:0000256" key="4">
    <source>
        <dbReference type="ARBA" id="ARBA00078453"/>
    </source>
</evidence>
<dbReference type="FunFam" id="3.40.50.300:FF:000106">
    <property type="entry name" value="Adenylate kinase mitochondrial"/>
    <property type="match status" value="1"/>
</dbReference>
<dbReference type="InterPro" id="IPR000850">
    <property type="entry name" value="Adenylat/UMP-CMP_kin"/>
</dbReference>
<dbReference type="GO" id="GO:0005524">
    <property type="term" value="F:ATP binding"/>
    <property type="evidence" value="ECO:0007669"/>
    <property type="project" value="InterPro"/>
</dbReference>
<dbReference type="NCBIfam" id="TIGR01351">
    <property type="entry name" value="adk"/>
    <property type="match status" value="1"/>
</dbReference>
<reference evidence="8" key="1">
    <citation type="submission" date="2022-11" db="UniProtKB">
        <authorList>
            <consortium name="WormBaseParasite"/>
        </authorList>
    </citation>
    <scope>IDENTIFICATION</scope>
</reference>
<evidence type="ECO:0000259" key="6">
    <source>
        <dbReference type="Pfam" id="PF05191"/>
    </source>
</evidence>
<dbReference type="Pfam" id="PF05191">
    <property type="entry name" value="ADK_lid"/>
    <property type="match status" value="1"/>
</dbReference>
<keyword evidence="3 5" id="KW-0418">Kinase</keyword>
<feature type="domain" description="Adenylate kinase active site lid" evidence="6">
    <location>
        <begin position="154"/>
        <end position="189"/>
    </location>
</feature>
<dbReference type="InterPro" id="IPR007862">
    <property type="entry name" value="Adenylate_kinase_lid-dom"/>
</dbReference>
<evidence type="ECO:0000256" key="5">
    <source>
        <dbReference type="RuleBase" id="RU003330"/>
    </source>
</evidence>
<evidence type="ECO:0000256" key="3">
    <source>
        <dbReference type="ARBA" id="ARBA00022777"/>
    </source>
</evidence>
<evidence type="ECO:0000256" key="2">
    <source>
        <dbReference type="ARBA" id="ARBA00022741"/>
    </source>
</evidence>
<dbReference type="Pfam" id="PF00406">
    <property type="entry name" value="ADK"/>
    <property type="match status" value="1"/>
</dbReference>
<sequence>MADANNNNSKRGVRGFCSEHLEVERELKLSFTFSRIVEMVVLQATRLAEKFNAQHLSTGDLLRAEVQSGSTLGKELKTTMDQGKLVSDDVVCGLIDKCLGQADARRGFLLDGFPRTVIQAEKFMQCFRIGNTSLDAVVEFAVNDDKLVRRITGRLFHVPSVRSYHIEFNPPKKPMTDDVTGEKLIKRSDDNEETLRKRLSTYHSQTSPLIDYYKKKRLHRSVDASLEITVVNKLVDEIFSKLASSF</sequence>
<keyword evidence="1 5" id="KW-0808">Transferase</keyword>
<evidence type="ECO:0000313" key="8">
    <source>
        <dbReference type="WBParaSite" id="jg25579"/>
    </source>
</evidence>
<keyword evidence="2" id="KW-0547">Nucleotide-binding</keyword>
<dbReference type="WBParaSite" id="jg25579">
    <property type="protein sequence ID" value="jg25579"/>
    <property type="gene ID" value="jg25579"/>
</dbReference>
<dbReference type="PRINTS" id="PR00094">
    <property type="entry name" value="ADENYLTKNASE"/>
</dbReference>
<name>A0A915E144_9BILA</name>
<protein>
    <recommendedName>
        <fullName evidence="4">Lethal protein 754</fullName>
    </recommendedName>
</protein>
<proteinExistence type="inferred from homology"/>
<accession>A0A915E144</accession>
<dbReference type="InterPro" id="IPR027417">
    <property type="entry name" value="P-loop_NTPase"/>
</dbReference>
<dbReference type="PROSITE" id="PS00113">
    <property type="entry name" value="ADENYLATE_KINASE"/>
    <property type="match status" value="1"/>
</dbReference>
<dbReference type="PANTHER" id="PTHR23359">
    <property type="entry name" value="NUCLEOTIDE KINASE"/>
    <property type="match status" value="1"/>
</dbReference>
<organism evidence="7 8">
    <name type="scientific">Ditylenchus dipsaci</name>
    <dbReference type="NCBI Taxonomy" id="166011"/>
    <lineage>
        <taxon>Eukaryota</taxon>
        <taxon>Metazoa</taxon>
        <taxon>Ecdysozoa</taxon>
        <taxon>Nematoda</taxon>
        <taxon>Chromadorea</taxon>
        <taxon>Rhabditida</taxon>
        <taxon>Tylenchina</taxon>
        <taxon>Tylenchomorpha</taxon>
        <taxon>Sphaerularioidea</taxon>
        <taxon>Anguinidae</taxon>
        <taxon>Anguininae</taxon>
        <taxon>Ditylenchus</taxon>
    </lineage>
</organism>
<dbReference type="HAMAP" id="MF_00235">
    <property type="entry name" value="Adenylate_kinase_Adk"/>
    <property type="match status" value="1"/>
</dbReference>
<dbReference type="Proteomes" id="UP000887574">
    <property type="component" value="Unplaced"/>
</dbReference>
<dbReference type="GO" id="GO:0004017">
    <property type="term" value="F:AMP kinase activity"/>
    <property type="evidence" value="ECO:0007669"/>
    <property type="project" value="InterPro"/>
</dbReference>
<dbReference type="InterPro" id="IPR006259">
    <property type="entry name" value="Adenyl_kin_sub"/>
</dbReference>
<dbReference type="AlphaFoldDB" id="A0A915E144"/>
<dbReference type="CDD" id="cd01428">
    <property type="entry name" value="ADK"/>
    <property type="match status" value="1"/>
</dbReference>
<dbReference type="SUPFAM" id="SSF52540">
    <property type="entry name" value="P-loop containing nucleoside triphosphate hydrolases"/>
    <property type="match status" value="1"/>
</dbReference>
<dbReference type="Gene3D" id="3.40.50.300">
    <property type="entry name" value="P-loop containing nucleotide triphosphate hydrolases"/>
    <property type="match status" value="1"/>
</dbReference>
<keyword evidence="7" id="KW-1185">Reference proteome</keyword>
<evidence type="ECO:0000256" key="1">
    <source>
        <dbReference type="ARBA" id="ARBA00022679"/>
    </source>
</evidence>
<comment type="similarity">
    <text evidence="5">Belongs to the adenylate kinase family.</text>
</comment>
<dbReference type="InterPro" id="IPR033690">
    <property type="entry name" value="Adenylat_kinase_CS"/>
</dbReference>
<evidence type="ECO:0000313" key="7">
    <source>
        <dbReference type="Proteomes" id="UP000887574"/>
    </source>
</evidence>